<accession>A0ABQ0M5P6</accession>
<protein>
    <submittedName>
        <fullName evidence="1">Uncharacterized protein</fullName>
    </submittedName>
</protein>
<gene>
    <name evidence="1" type="ORF">MCHLO_15020</name>
</gene>
<dbReference type="Proteomes" id="UP000815677">
    <property type="component" value="Unassembled WGS sequence"/>
</dbReference>
<dbReference type="EMBL" id="DF849752">
    <property type="protein sequence ID" value="GAT58609.1"/>
    <property type="molecule type" value="Genomic_DNA"/>
</dbReference>
<evidence type="ECO:0000313" key="2">
    <source>
        <dbReference type="Proteomes" id="UP000815677"/>
    </source>
</evidence>
<proteinExistence type="predicted"/>
<reference evidence="1" key="1">
    <citation type="submission" date="2014-09" db="EMBL/GenBank/DDBJ databases">
        <title>Genome sequence of the luminous mushroom Mycena chlorophos for searching fungal bioluminescence genes.</title>
        <authorList>
            <person name="Tanaka Y."/>
            <person name="Kasuga D."/>
            <person name="Oba Y."/>
            <person name="Hase S."/>
            <person name="Sato K."/>
            <person name="Oba Y."/>
            <person name="Sakakibara Y."/>
        </authorList>
    </citation>
    <scope>NUCLEOTIDE SEQUENCE</scope>
</reference>
<evidence type="ECO:0000313" key="1">
    <source>
        <dbReference type="EMBL" id="GAT58609.1"/>
    </source>
</evidence>
<organism evidence="1 2">
    <name type="scientific">Mycena chlorophos</name>
    <name type="common">Agaric fungus</name>
    <name type="synonym">Agaricus chlorophos</name>
    <dbReference type="NCBI Taxonomy" id="658473"/>
    <lineage>
        <taxon>Eukaryota</taxon>
        <taxon>Fungi</taxon>
        <taxon>Dikarya</taxon>
        <taxon>Basidiomycota</taxon>
        <taxon>Agaricomycotina</taxon>
        <taxon>Agaricomycetes</taxon>
        <taxon>Agaricomycetidae</taxon>
        <taxon>Agaricales</taxon>
        <taxon>Marasmiineae</taxon>
        <taxon>Mycenaceae</taxon>
        <taxon>Mycena</taxon>
    </lineage>
</organism>
<sequence>MGAGRESTSTTTNPRVPFDLERAIFEQAAFNYPKIMVPTLSLVAWRAYKWVAHIAFHTIVVVKKKTHPPDNSEAAAVLPCFEIDQLLDIIDNPMHSKKREFVQNIILSERLLPLQVGAILKACHQGIYSVAMFPEWVLAQQWPIAPFPGGVRFDNLRHLSVGLYEIMGLLALTPGPSVAILPALTHLQLLSLKQADDLRAKVTQHLYLFSKLPTITHMAAEGLQPDQVMRLLAVCRALRVLVAELPSTNIPEQYAEPEASGQGSRLVLYVAKPEDRWLARKWVDGLLDQEDIWTSAERLLRGLQREGGWKIPPILIP</sequence>
<keyword evidence="2" id="KW-1185">Reference proteome</keyword>
<name>A0ABQ0M5P6_MYCCL</name>